<reference evidence="11" key="1">
    <citation type="submission" date="2022-07" db="EMBL/GenBank/DDBJ databases">
        <title>Phylogenomic reconstructions and comparative analyses of Kickxellomycotina fungi.</title>
        <authorList>
            <person name="Reynolds N.K."/>
            <person name="Stajich J.E."/>
            <person name="Barry K."/>
            <person name="Grigoriev I.V."/>
            <person name="Crous P."/>
            <person name="Smith M.E."/>
        </authorList>
    </citation>
    <scope>NUCLEOTIDE SEQUENCE</scope>
    <source>
        <strain evidence="11">NBRC 32514</strain>
    </source>
</reference>
<feature type="domain" description="Concentrative nucleoside transporter C-terminal" evidence="9">
    <location>
        <begin position="198"/>
        <end position="340"/>
    </location>
</feature>
<dbReference type="Proteomes" id="UP001149813">
    <property type="component" value="Unassembled WGS sequence"/>
</dbReference>
<dbReference type="InterPro" id="IPR011642">
    <property type="entry name" value="Gate_dom"/>
</dbReference>
<feature type="transmembrane region" description="Helical" evidence="7">
    <location>
        <begin position="36"/>
        <end position="53"/>
    </location>
</feature>
<comment type="caution">
    <text evidence="11">The sequence shown here is derived from an EMBL/GenBank/DDBJ whole genome shotgun (WGS) entry which is preliminary data.</text>
</comment>
<comment type="similarity">
    <text evidence="2">Belongs to the concentrative nucleoside transporter (CNT) (TC 2.A.41) family.</text>
</comment>
<evidence type="ECO:0000259" key="10">
    <source>
        <dbReference type="Pfam" id="PF07670"/>
    </source>
</evidence>
<feature type="transmembrane region" description="Helical" evidence="7">
    <location>
        <begin position="421"/>
        <end position="442"/>
    </location>
</feature>
<gene>
    <name evidence="11" type="ORF">LPJ53_001220</name>
</gene>
<evidence type="ECO:0000313" key="12">
    <source>
        <dbReference type="Proteomes" id="UP001149813"/>
    </source>
</evidence>
<keyword evidence="6 7" id="KW-0472">Membrane</keyword>
<feature type="transmembrane region" description="Helical" evidence="7">
    <location>
        <begin position="496"/>
        <end position="512"/>
    </location>
</feature>
<keyword evidence="12" id="KW-1185">Reference proteome</keyword>
<dbReference type="GO" id="GO:0005337">
    <property type="term" value="F:nucleoside transmembrane transporter activity"/>
    <property type="evidence" value="ECO:0007669"/>
    <property type="project" value="InterPro"/>
</dbReference>
<dbReference type="OrthoDB" id="6075923at2759"/>
<name>A0A9W7Y6W9_9FUNG</name>
<dbReference type="GO" id="GO:0005886">
    <property type="term" value="C:plasma membrane"/>
    <property type="evidence" value="ECO:0007669"/>
    <property type="project" value="UniProtKB-SubCell"/>
</dbReference>
<feature type="transmembrane region" description="Helical" evidence="7">
    <location>
        <begin position="279"/>
        <end position="300"/>
    </location>
</feature>
<evidence type="ECO:0000256" key="2">
    <source>
        <dbReference type="ARBA" id="ARBA00009033"/>
    </source>
</evidence>
<dbReference type="Pfam" id="PF07662">
    <property type="entry name" value="Nucleos_tra2_C"/>
    <property type="match status" value="2"/>
</dbReference>
<dbReference type="Pfam" id="PF07670">
    <property type="entry name" value="Gate"/>
    <property type="match status" value="2"/>
</dbReference>
<dbReference type="InterPro" id="IPR002668">
    <property type="entry name" value="CNT_N_dom"/>
</dbReference>
<feature type="domain" description="Nucleoside transporter/FeoB GTPase Gate" evidence="10">
    <location>
        <begin position="583"/>
        <end position="679"/>
    </location>
</feature>
<evidence type="ECO:0000256" key="1">
    <source>
        <dbReference type="ARBA" id="ARBA00004651"/>
    </source>
</evidence>
<feature type="transmembrane region" description="Helical" evidence="7">
    <location>
        <begin position="524"/>
        <end position="543"/>
    </location>
</feature>
<organism evidence="11 12">
    <name type="scientific">Coemansia erecta</name>
    <dbReference type="NCBI Taxonomy" id="147472"/>
    <lineage>
        <taxon>Eukaryota</taxon>
        <taxon>Fungi</taxon>
        <taxon>Fungi incertae sedis</taxon>
        <taxon>Zoopagomycota</taxon>
        <taxon>Kickxellomycotina</taxon>
        <taxon>Kickxellomycetes</taxon>
        <taxon>Kickxellales</taxon>
        <taxon>Kickxellaceae</taxon>
        <taxon>Coemansia</taxon>
    </lineage>
</organism>
<evidence type="ECO:0000259" key="9">
    <source>
        <dbReference type="Pfam" id="PF07662"/>
    </source>
</evidence>
<feature type="transmembrane region" description="Helical" evidence="7">
    <location>
        <begin position="463"/>
        <end position="484"/>
    </location>
</feature>
<feature type="transmembrane region" description="Helical" evidence="7">
    <location>
        <begin position="580"/>
        <end position="602"/>
    </location>
</feature>
<sequence length="901" mass="98475">MAESRLSRMQSLFGILVLTVLLAATSRNRQKINWRTVISGYYMQFILGCIVMKTKWGSSLFTWLANTVSSFLSFSRFGTELLFGQGALQSGAIALIMFPVIIFFAAFVQVMYYLGAVQWVLRHLGWFFYKTLGTSNAESVVASASPFVGQSENTLLVMDYLEHMTNSELHACMTAGFATISGSVFQAYVVLGVDARNLITACIMSIPCSLALSKIQYPESDQPEARNFAVKLKRREREVNILHALGNGAATGVHLSLLILATIIGMVSLIYAANFGLTWLGQFIGIHSLTLELVLGYMLYPLTWLLGVPSKDVLHVSQLLGLKLVANEFVAYSQLTGLSVSSEDMAAKKPSSIHSGSGTLDEKLPEQAQPAKWWNIGSSLRYIWHRHRLLCVLFIWVLLTAYFIVSLALKRKTQLSDILPFIFLYVFVTGRILFAFVSTKTITRPTATAVRAATRYVVRVPLLVRYAISVSALLAIVLSVSLTFEESSASRRIDRMQAFLGVVVITLGLVATSKHPRSIQWHTVIVGFLMQFCLGCIVTKTKWGQDLFSWLASIASSLLDFSNYGTKFIFGDTVGAMTSIFAISVFPAIIFFAAFIQVVYYLGGIQWMLKRIGWVFHKALDISGSESVVAAASPFFGQAENVLLVKDYLPHMTNSEIHACMTAGFATVSGSTLQGYIALGVDAKNIITACIMSIPCSVALSKIRYPETEESLTRGKMVEPPRSTKEVNVLHAVGNGAAIGINLSLLILANLIAIISLVHLVDFLLTWLGQFIAIHELTIELILGYVLYPFTWLLGVPTGDVLRVSQLLGLKFVANEFVAYQRLNDATSGPSISSQLSVRGRTIAEFAFCGFGNLGSIAMQVGTLSTLAPGRSGDFSRLAFSACVTGSIATCLSAAIISMVI</sequence>
<protein>
    <recommendedName>
        <fullName evidence="13">Sodium/nucleoside cotransporter</fullName>
    </recommendedName>
</protein>
<evidence type="ECO:0000256" key="3">
    <source>
        <dbReference type="ARBA" id="ARBA00022475"/>
    </source>
</evidence>
<evidence type="ECO:0008006" key="13">
    <source>
        <dbReference type="Google" id="ProtNLM"/>
    </source>
</evidence>
<accession>A0A9W7Y6W9</accession>
<feature type="transmembrane region" description="Helical" evidence="7">
    <location>
        <begin position="389"/>
        <end position="409"/>
    </location>
</feature>
<feature type="domain" description="Concentrative nucleoside transporter N-terminal" evidence="8">
    <location>
        <begin position="13"/>
        <end position="85"/>
    </location>
</feature>
<feature type="transmembrane region" description="Helical" evidence="7">
    <location>
        <begin position="241"/>
        <end position="273"/>
    </location>
</feature>
<dbReference type="PANTHER" id="PTHR10590:SF4">
    <property type="entry name" value="SOLUTE CARRIER FAMILY 28 MEMBER 3"/>
    <property type="match status" value="1"/>
</dbReference>
<dbReference type="InterPro" id="IPR008276">
    <property type="entry name" value="C_nuclsd_transpt"/>
</dbReference>
<feature type="transmembrane region" description="Helical" evidence="7">
    <location>
        <begin position="91"/>
        <end position="114"/>
    </location>
</feature>
<evidence type="ECO:0000256" key="6">
    <source>
        <dbReference type="ARBA" id="ARBA00023136"/>
    </source>
</evidence>
<feature type="domain" description="Concentrative nucleoside transporter C-terminal" evidence="9">
    <location>
        <begin position="686"/>
        <end position="897"/>
    </location>
</feature>
<keyword evidence="4 7" id="KW-0812">Transmembrane</keyword>
<proteinExistence type="inferred from homology"/>
<evidence type="ECO:0000259" key="8">
    <source>
        <dbReference type="Pfam" id="PF01773"/>
    </source>
</evidence>
<evidence type="ECO:0000256" key="7">
    <source>
        <dbReference type="SAM" id="Phobius"/>
    </source>
</evidence>
<dbReference type="Pfam" id="PF01773">
    <property type="entry name" value="Nucleos_tra2_N"/>
    <property type="match status" value="2"/>
</dbReference>
<keyword evidence="3" id="KW-1003">Cell membrane</keyword>
<dbReference type="GO" id="GO:0015293">
    <property type="term" value="F:symporter activity"/>
    <property type="evidence" value="ECO:0007669"/>
    <property type="project" value="TreeGrafter"/>
</dbReference>
<dbReference type="PANTHER" id="PTHR10590">
    <property type="entry name" value="SODIUM/NUCLEOSIDE COTRANSPORTER"/>
    <property type="match status" value="1"/>
</dbReference>
<feature type="domain" description="Concentrative nucleoside transporter N-terminal" evidence="8">
    <location>
        <begin position="500"/>
        <end position="572"/>
    </location>
</feature>
<feature type="transmembrane region" description="Helical" evidence="7">
    <location>
        <begin position="767"/>
        <end position="788"/>
    </location>
</feature>
<comment type="subcellular location">
    <subcellularLocation>
        <location evidence="1">Cell membrane</location>
        <topology evidence="1">Multi-pass membrane protein</topology>
    </subcellularLocation>
</comment>
<feature type="transmembrane region" description="Helical" evidence="7">
    <location>
        <begin position="878"/>
        <end position="900"/>
    </location>
</feature>
<dbReference type="AlphaFoldDB" id="A0A9W7Y6W9"/>
<keyword evidence="5 7" id="KW-1133">Transmembrane helix</keyword>
<evidence type="ECO:0000313" key="11">
    <source>
        <dbReference type="EMBL" id="KAJ1724515.1"/>
    </source>
</evidence>
<evidence type="ECO:0000256" key="4">
    <source>
        <dbReference type="ARBA" id="ARBA00022692"/>
    </source>
</evidence>
<feature type="domain" description="Nucleoside transporter/FeoB GTPase Gate" evidence="10">
    <location>
        <begin position="95"/>
        <end position="190"/>
    </location>
</feature>
<feature type="transmembrane region" description="Helical" evidence="7">
    <location>
        <begin position="739"/>
        <end position="761"/>
    </location>
</feature>
<dbReference type="InterPro" id="IPR011657">
    <property type="entry name" value="CNT_C_dom"/>
</dbReference>
<dbReference type="EMBL" id="JANBOJ010000029">
    <property type="protein sequence ID" value="KAJ1724515.1"/>
    <property type="molecule type" value="Genomic_DNA"/>
</dbReference>
<evidence type="ECO:0000256" key="5">
    <source>
        <dbReference type="ARBA" id="ARBA00022989"/>
    </source>
</evidence>